<dbReference type="AlphaFoldDB" id="A0AAD4WIZ2"/>
<name>A0AAD4WIZ2_PRUDU</name>
<organism evidence="2 3">
    <name type="scientific">Prunus dulcis</name>
    <name type="common">Almond</name>
    <name type="synonym">Amygdalus dulcis</name>
    <dbReference type="NCBI Taxonomy" id="3755"/>
    <lineage>
        <taxon>Eukaryota</taxon>
        <taxon>Viridiplantae</taxon>
        <taxon>Streptophyta</taxon>
        <taxon>Embryophyta</taxon>
        <taxon>Tracheophyta</taxon>
        <taxon>Spermatophyta</taxon>
        <taxon>Magnoliopsida</taxon>
        <taxon>eudicotyledons</taxon>
        <taxon>Gunneridae</taxon>
        <taxon>Pentapetalae</taxon>
        <taxon>rosids</taxon>
        <taxon>fabids</taxon>
        <taxon>Rosales</taxon>
        <taxon>Rosaceae</taxon>
        <taxon>Amygdaloideae</taxon>
        <taxon>Amygdaleae</taxon>
        <taxon>Prunus</taxon>
    </lineage>
</organism>
<keyword evidence="3" id="KW-1185">Reference proteome</keyword>
<sequence length="190" mass="21610">MRNSKFKDNEECFKCGSTDHWKQVDPIWKEKGNKIKIARSSNASYDKPFTVMNEECNGQVIANSLGKGSTSVWILDSRCSYHMCSNMSAFDTYEEMKVRKILLADETSCGVLGRGTVKIKMQDDVVWSFSEFIIKGVEVAVLEDKVHKGEVKPWDDVENIFRSVATKKTLLTKVIIEGTPRWVELSTKVE</sequence>
<feature type="domain" description="Retrovirus-related Pol polyprotein from transposon TNT 1-94-like beta-barrel" evidence="1">
    <location>
        <begin position="73"/>
        <end position="125"/>
    </location>
</feature>
<protein>
    <recommendedName>
        <fullName evidence="1">Retrovirus-related Pol polyprotein from transposon TNT 1-94-like beta-barrel domain-containing protein</fullName>
    </recommendedName>
</protein>
<dbReference type="InterPro" id="IPR054722">
    <property type="entry name" value="PolX-like_BBD"/>
</dbReference>
<evidence type="ECO:0000313" key="2">
    <source>
        <dbReference type="EMBL" id="KAI5344219.1"/>
    </source>
</evidence>
<accession>A0AAD4WIZ2</accession>
<reference evidence="2 3" key="1">
    <citation type="journal article" date="2022" name="G3 (Bethesda)">
        <title>Whole-genome sequence and methylome profiling of the almond [Prunus dulcis (Mill.) D.A. Webb] cultivar 'Nonpareil'.</title>
        <authorList>
            <person name="D'Amico-Willman K.M."/>
            <person name="Ouma W.Z."/>
            <person name="Meulia T."/>
            <person name="Sideli G.M."/>
            <person name="Gradziel T.M."/>
            <person name="Fresnedo-Ramirez J."/>
        </authorList>
    </citation>
    <scope>NUCLEOTIDE SEQUENCE [LARGE SCALE GENOMIC DNA]</scope>
    <source>
        <strain evidence="2">Clone GOH B32 T37-40</strain>
    </source>
</reference>
<gene>
    <name evidence="2" type="ORF">L3X38_012096</name>
</gene>
<evidence type="ECO:0000259" key="1">
    <source>
        <dbReference type="Pfam" id="PF22936"/>
    </source>
</evidence>
<comment type="caution">
    <text evidence="2">The sequence shown here is derived from an EMBL/GenBank/DDBJ whole genome shotgun (WGS) entry which is preliminary data.</text>
</comment>
<dbReference type="Pfam" id="PF22936">
    <property type="entry name" value="Pol_BBD"/>
    <property type="match status" value="1"/>
</dbReference>
<evidence type="ECO:0000313" key="3">
    <source>
        <dbReference type="Proteomes" id="UP001054821"/>
    </source>
</evidence>
<dbReference type="Proteomes" id="UP001054821">
    <property type="component" value="Chromosome 2"/>
</dbReference>
<dbReference type="EMBL" id="JAJFAZ020000002">
    <property type="protein sequence ID" value="KAI5344219.1"/>
    <property type="molecule type" value="Genomic_DNA"/>
</dbReference>
<proteinExistence type="predicted"/>